<dbReference type="AlphaFoldDB" id="A0A1S2MEE2"/>
<dbReference type="Pfam" id="PF06338">
    <property type="entry name" value="ComK"/>
    <property type="match status" value="1"/>
</dbReference>
<reference evidence="2 3" key="3">
    <citation type="journal article" date="2019" name="Int. J. Syst. Evol. Microbiol.">
        <title>Anaerobacillus isosaccharinicus sp. nov., an alkaliphilic bacterium which degrades isosaccharinic acid.</title>
        <authorList>
            <person name="Bassil N.M."/>
            <person name="Lloyd J.R."/>
        </authorList>
    </citation>
    <scope>NUCLEOTIDE SEQUENCE [LARGE SCALE GENOMIC DNA]</scope>
    <source>
        <strain evidence="2 3">NB2006</strain>
    </source>
</reference>
<keyword evidence="3" id="KW-1185">Reference proteome</keyword>
<reference evidence="2 3" key="2">
    <citation type="journal article" date="2017" name="Genome Announc.">
        <title>Draft Genome Sequences of Four Alkaliphilic Bacteria Belonging to the Anaerobacillus Genus.</title>
        <authorList>
            <person name="Bassil N.M."/>
            <person name="Lloyd J.R."/>
        </authorList>
    </citation>
    <scope>NUCLEOTIDE SEQUENCE [LARGE SCALE GENOMIC DNA]</scope>
    <source>
        <strain evidence="2 3">NB2006</strain>
    </source>
</reference>
<reference evidence="1 3" key="1">
    <citation type="submission" date="2016-10" db="EMBL/GenBank/DDBJ databases">
        <title>Draft genome sequences of four alkaliphilic bacteria belonging to the Anaerobacillus genus.</title>
        <authorList>
            <person name="Bassil N.M."/>
            <person name="Lloyd J.R."/>
        </authorList>
    </citation>
    <scope>NUCLEOTIDE SEQUENCE [LARGE SCALE GENOMIC DNA]</scope>
    <source>
        <strain evidence="1 3">NB2006</strain>
    </source>
</reference>
<accession>A0A1S2MEE2</accession>
<dbReference type="EMBL" id="CP063356">
    <property type="protein sequence ID" value="QOY35297.1"/>
    <property type="molecule type" value="Genomic_DNA"/>
</dbReference>
<dbReference type="RefSeq" id="WP_071315523.1">
    <property type="nucleotide sequence ID" value="NZ_CP063356.2"/>
</dbReference>
<gene>
    <name evidence="1" type="ORF">AWH56_01655</name>
    <name evidence="2" type="ORF">AWH56_021810</name>
</gene>
<dbReference type="InterPro" id="IPR010461">
    <property type="entry name" value="ComK"/>
</dbReference>
<evidence type="ECO:0000313" key="1">
    <source>
        <dbReference type="EMBL" id="OIJ23182.1"/>
    </source>
</evidence>
<organism evidence="1 3">
    <name type="scientific">Anaerobacillus isosaccharinicus</name>
    <dbReference type="NCBI Taxonomy" id="1532552"/>
    <lineage>
        <taxon>Bacteria</taxon>
        <taxon>Bacillati</taxon>
        <taxon>Bacillota</taxon>
        <taxon>Bacilli</taxon>
        <taxon>Bacillales</taxon>
        <taxon>Bacillaceae</taxon>
        <taxon>Anaerobacillus</taxon>
    </lineage>
</organism>
<dbReference type="KEGG" id="aia:AWH56_021810"/>
<reference evidence="2" key="4">
    <citation type="submission" date="2020-10" db="EMBL/GenBank/DDBJ databases">
        <authorList>
            <person name="Bassil N.M."/>
            <person name="Lloyd J.R."/>
        </authorList>
    </citation>
    <scope>NUCLEOTIDE SEQUENCE</scope>
    <source>
        <strain evidence="2">NB2006</strain>
    </source>
</reference>
<dbReference type="Proteomes" id="UP000180175">
    <property type="component" value="Chromosome"/>
</dbReference>
<sequence>MNTKVLTTYHVSKNTLALLSVAHPDYSTVALEPNGEFYIRDTPLQILKKACLIGGSNYDGRKAAVMYLLGARQKLPIPINPYEHIYAFPTHSPIQFECSWIFYNHVRKISPYHSKQSIITFKNSHQLKLPVSYYTIEKQMQRTAQCIVHFSLLISEKNDNLRTTPELILY</sequence>
<dbReference type="EMBL" id="LQXD01000003">
    <property type="protein sequence ID" value="OIJ23182.1"/>
    <property type="molecule type" value="Genomic_DNA"/>
</dbReference>
<evidence type="ECO:0000313" key="3">
    <source>
        <dbReference type="Proteomes" id="UP000180175"/>
    </source>
</evidence>
<name>A0A1S2MEE2_9BACI</name>
<protein>
    <submittedName>
        <fullName evidence="1 2">Competence protein</fullName>
    </submittedName>
</protein>
<dbReference type="OrthoDB" id="2417337at2"/>
<proteinExistence type="predicted"/>
<dbReference type="GO" id="GO:0030420">
    <property type="term" value="P:establishment of competence for transformation"/>
    <property type="evidence" value="ECO:0007669"/>
    <property type="project" value="InterPro"/>
</dbReference>
<evidence type="ECO:0000313" key="2">
    <source>
        <dbReference type="EMBL" id="QOY35297.1"/>
    </source>
</evidence>